<dbReference type="Pfam" id="PF00389">
    <property type="entry name" value="2-Hacid_dh"/>
    <property type="match status" value="1"/>
</dbReference>
<dbReference type="Gene3D" id="3.40.50.720">
    <property type="entry name" value="NAD(P)-binding Rossmann-like Domain"/>
    <property type="match status" value="2"/>
</dbReference>
<dbReference type="Pfam" id="PF02826">
    <property type="entry name" value="2-Hacid_dh_C"/>
    <property type="match status" value="1"/>
</dbReference>
<protein>
    <recommendedName>
        <fullName evidence="6">D-3-phosphoglycerate dehydrogenase</fullName>
        <ecNumber evidence="4">1.1.1.399</ecNumber>
        <ecNumber evidence="5">1.1.1.95</ecNumber>
    </recommendedName>
    <alternativeName>
        <fullName evidence="9">2-oxoglutarate reductase</fullName>
    </alternativeName>
</protein>
<evidence type="ECO:0000256" key="8">
    <source>
        <dbReference type="ARBA" id="ARBA00023027"/>
    </source>
</evidence>
<keyword evidence="15" id="KW-1185">Reference proteome</keyword>
<evidence type="ECO:0000256" key="6">
    <source>
        <dbReference type="ARBA" id="ARBA00021582"/>
    </source>
</evidence>
<dbReference type="GO" id="GO:0051287">
    <property type="term" value="F:NAD binding"/>
    <property type="evidence" value="ECO:0007669"/>
    <property type="project" value="InterPro"/>
</dbReference>
<dbReference type="InterPro" id="IPR002912">
    <property type="entry name" value="ACT_dom"/>
</dbReference>
<dbReference type="OrthoDB" id="9777288at2"/>
<dbReference type="CDD" id="cd04901">
    <property type="entry name" value="ACT_3PGDH"/>
    <property type="match status" value="1"/>
</dbReference>
<dbReference type="PANTHER" id="PTHR43761">
    <property type="entry name" value="D-ISOMER SPECIFIC 2-HYDROXYACID DEHYDROGENASE FAMILY PROTEIN (AFU_ORTHOLOGUE AFUA_1G13630)"/>
    <property type="match status" value="1"/>
</dbReference>
<evidence type="ECO:0000256" key="1">
    <source>
        <dbReference type="ARBA" id="ARBA00003800"/>
    </source>
</evidence>
<comment type="pathway">
    <text evidence="2">Amino-acid biosynthesis; L-serine biosynthesis; L-serine from 3-phospho-D-glycerate: step 1/3.</text>
</comment>
<dbReference type="GO" id="GO:0047545">
    <property type="term" value="F:(S)-2-hydroxyglutarate dehydrogenase activity"/>
    <property type="evidence" value="ECO:0007669"/>
    <property type="project" value="UniProtKB-ARBA"/>
</dbReference>
<dbReference type="InterPro" id="IPR006140">
    <property type="entry name" value="D-isomer_DH_NAD-bd"/>
</dbReference>
<evidence type="ECO:0000256" key="2">
    <source>
        <dbReference type="ARBA" id="ARBA00005216"/>
    </source>
</evidence>
<dbReference type="RefSeq" id="WP_013181161.1">
    <property type="nucleotide sequence ID" value="NC_014225.1"/>
</dbReference>
<reference evidence="14 15" key="1">
    <citation type="journal article" date="2010" name="PLoS ONE">
        <title>The Waddlia genome: a window into chlamydial biology.</title>
        <authorList>
            <person name="Bertelli C."/>
            <person name="Collyn F."/>
            <person name="Croxatto A."/>
            <person name="Ruckert C."/>
            <person name="Polkinghorne A."/>
            <person name="Kebbi-Beghdadi C."/>
            <person name="Goesmann A."/>
            <person name="Vaughan L."/>
            <person name="Greub G."/>
        </authorList>
    </citation>
    <scope>NUCLEOTIDE SEQUENCE [LARGE SCALE GENOMIC DNA]</scope>
    <source>
        <strain evidence="15">ATCC VR-1470 / WSU 86-1044</strain>
    </source>
</reference>
<dbReference type="InterPro" id="IPR006139">
    <property type="entry name" value="D-isomer_2_OHA_DH_cat_dom"/>
</dbReference>
<sequence length="407" mass="44648">MLSLNKDKIKIVLLEGIDPNSVQFFNECGYRNVELIGKALEGPDLAAVLKEAFILGIRSRTQLNLEILLQAPKLFAIGCYCIGTNQVALTDAASRGIPVFNAPHANTRSVAELVIGWTIMLMRRIFEKNHLAHEGKWKKTAFGSHEVRGKIMGIVGYGHIGSQVSVLAEAMGMQVIYYDIVGKLPLGNARPAQSLEELLQKSDIVTLHVPESAQTKNLLDAERMELMKKGGCLINASRGTTVDLDALKQFLDRGHLAGAALDVFPKEPEGEAVEFNSPLRGDPRVIITPHIGGSTEEAQSQIGSEVSRKLVQYSDWGSTEGAVNFPSLSLPKHQKTHRILNIHKNAPGMIREINAAVAGEGINVQSQYLLTNMEIGYVVLDIEKAVSSRLKEKIQQLEGSIRTRILY</sequence>
<dbReference type="InterPro" id="IPR029752">
    <property type="entry name" value="D-isomer_DH_CS1"/>
</dbReference>
<evidence type="ECO:0000256" key="9">
    <source>
        <dbReference type="ARBA" id="ARBA00030455"/>
    </source>
</evidence>
<dbReference type="SUPFAM" id="SSF52283">
    <property type="entry name" value="Formate/glycerate dehydrogenase catalytic domain-like"/>
    <property type="match status" value="1"/>
</dbReference>
<comment type="function">
    <text evidence="1">Catalyzes the reversible oxidation of 3-phospho-D-glycerate to 3-phosphonooxypyruvate, the first step of the phosphorylated L-serine biosynthesis pathway. Also catalyzes the reversible oxidation of 2-hydroxyglutarate to 2-oxoglutarate.</text>
</comment>
<evidence type="ECO:0000313" key="15">
    <source>
        <dbReference type="Proteomes" id="UP000001505"/>
    </source>
</evidence>
<dbReference type="STRING" id="716544.wcw_0057"/>
<evidence type="ECO:0000256" key="7">
    <source>
        <dbReference type="ARBA" id="ARBA00023002"/>
    </source>
</evidence>
<evidence type="ECO:0000256" key="12">
    <source>
        <dbReference type="RuleBase" id="RU003719"/>
    </source>
</evidence>
<dbReference type="SUPFAM" id="SSF51735">
    <property type="entry name" value="NAD(P)-binding Rossmann-fold domains"/>
    <property type="match status" value="1"/>
</dbReference>
<dbReference type="Pfam" id="PF22629">
    <property type="entry name" value="ACT_AHAS_ss"/>
    <property type="match status" value="1"/>
</dbReference>
<evidence type="ECO:0000313" key="14">
    <source>
        <dbReference type="EMBL" id="ADI37433.1"/>
    </source>
</evidence>
<dbReference type="EMBL" id="CP001928">
    <property type="protein sequence ID" value="ADI37433.1"/>
    <property type="molecule type" value="Genomic_DNA"/>
</dbReference>
<comment type="similarity">
    <text evidence="3 12">Belongs to the D-isomer specific 2-hydroxyacid dehydrogenase family.</text>
</comment>
<dbReference type="AlphaFoldDB" id="D6YTH2"/>
<evidence type="ECO:0000259" key="13">
    <source>
        <dbReference type="PROSITE" id="PS51671"/>
    </source>
</evidence>
<dbReference type="InterPro" id="IPR054480">
    <property type="entry name" value="AHAS_small-like_ACT"/>
</dbReference>
<dbReference type="InterPro" id="IPR045865">
    <property type="entry name" value="ACT-like_dom_sf"/>
</dbReference>
<proteinExistence type="inferred from homology"/>
<feature type="domain" description="ACT" evidence="13">
    <location>
        <begin position="338"/>
        <end position="407"/>
    </location>
</feature>
<dbReference type="PROSITE" id="PS00670">
    <property type="entry name" value="D_2_HYDROXYACID_DH_2"/>
    <property type="match status" value="1"/>
</dbReference>
<evidence type="ECO:0000256" key="3">
    <source>
        <dbReference type="ARBA" id="ARBA00005854"/>
    </source>
</evidence>
<dbReference type="Gene3D" id="3.30.70.260">
    <property type="match status" value="1"/>
</dbReference>
<evidence type="ECO:0000256" key="5">
    <source>
        <dbReference type="ARBA" id="ARBA00013143"/>
    </source>
</evidence>
<dbReference type="EC" id="1.1.1.399" evidence="4"/>
<dbReference type="HOGENOM" id="CLU_019796_9_2_0"/>
<dbReference type="GO" id="GO:0004617">
    <property type="term" value="F:phosphoglycerate dehydrogenase activity"/>
    <property type="evidence" value="ECO:0007669"/>
    <property type="project" value="UniProtKB-EC"/>
</dbReference>
<keyword evidence="7 12" id="KW-0560">Oxidoreductase</keyword>
<keyword evidence="8" id="KW-0520">NAD</keyword>
<dbReference type="Proteomes" id="UP000001505">
    <property type="component" value="Chromosome"/>
</dbReference>
<dbReference type="FunFam" id="3.40.50.720:FF:000041">
    <property type="entry name" value="D-3-phosphoglycerate dehydrogenase"/>
    <property type="match status" value="1"/>
</dbReference>
<evidence type="ECO:0000256" key="11">
    <source>
        <dbReference type="ARBA" id="ARBA00048731"/>
    </source>
</evidence>
<organism evidence="14 15">
    <name type="scientific">Waddlia chondrophila (strain ATCC VR-1470 / WSU 86-1044)</name>
    <dbReference type="NCBI Taxonomy" id="716544"/>
    <lineage>
        <taxon>Bacteria</taxon>
        <taxon>Pseudomonadati</taxon>
        <taxon>Chlamydiota</taxon>
        <taxon>Chlamydiia</taxon>
        <taxon>Parachlamydiales</taxon>
        <taxon>Waddliaceae</taxon>
        <taxon>Waddlia</taxon>
    </lineage>
</organism>
<dbReference type="PROSITE" id="PS51671">
    <property type="entry name" value="ACT"/>
    <property type="match status" value="1"/>
</dbReference>
<dbReference type="eggNOG" id="COG0111">
    <property type="taxonomic scope" value="Bacteria"/>
</dbReference>
<dbReference type="KEGG" id="wch:wcw_0057"/>
<dbReference type="PROSITE" id="PS00065">
    <property type="entry name" value="D_2_HYDROXYACID_DH_1"/>
    <property type="match status" value="1"/>
</dbReference>
<gene>
    <name evidence="14" type="primary">serA</name>
    <name evidence="14" type="ordered locus">wcw_0057</name>
</gene>
<evidence type="ECO:0000256" key="4">
    <source>
        <dbReference type="ARBA" id="ARBA00013001"/>
    </source>
</evidence>
<comment type="catalytic activity">
    <reaction evidence="11">
        <text>(2R)-3-phosphoglycerate + NAD(+) = 3-phosphooxypyruvate + NADH + H(+)</text>
        <dbReference type="Rhea" id="RHEA:12641"/>
        <dbReference type="ChEBI" id="CHEBI:15378"/>
        <dbReference type="ChEBI" id="CHEBI:18110"/>
        <dbReference type="ChEBI" id="CHEBI:57540"/>
        <dbReference type="ChEBI" id="CHEBI:57945"/>
        <dbReference type="ChEBI" id="CHEBI:58272"/>
        <dbReference type="EC" id="1.1.1.95"/>
    </reaction>
</comment>
<dbReference type="GO" id="GO:0006564">
    <property type="term" value="P:L-serine biosynthetic process"/>
    <property type="evidence" value="ECO:0007669"/>
    <property type="project" value="UniProtKB-ARBA"/>
</dbReference>
<dbReference type="InterPro" id="IPR029753">
    <property type="entry name" value="D-isomer_DH_CS"/>
</dbReference>
<comment type="catalytic activity">
    <reaction evidence="10">
        <text>(R)-2-hydroxyglutarate + NAD(+) = 2-oxoglutarate + NADH + H(+)</text>
        <dbReference type="Rhea" id="RHEA:49612"/>
        <dbReference type="ChEBI" id="CHEBI:15378"/>
        <dbReference type="ChEBI" id="CHEBI:15801"/>
        <dbReference type="ChEBI" id="CHEBI:16810"/>
        <dbReference type="ChEBI" id="CHEBI:57540"/>
        <dbReference type="ChEBI" id="CHEBI:57945"/>
        <dbReference type="EC" id="1.1.1.399"/>
    </reaction>
</comment>
<dbReference type="SUPFAM" id="SSF55021">
    <property type="entry name" value="ACT-like"/>
    <property type="match status" value="1"/>
</dbReference>
<name>D6YTH2_WADCW</name>
<dbReference type="NCBIfam" id="NF008759">
    <property type="entry name" value="PRK11790.1"/>
    <property type="match status" value="1"/>
</dbReference>
<dbReference type="InterPro" id="IPR050418">
    <property type="entry name" value="D-iso_2-hydroxyacid_DH_PdxB"/>
</dbReference>
<accession>D6YTH2</accession>
<evidence type="ECO:0000256" key="10">
    <source>
        <dbReference type="ARBA" id="ARBA00048126"/>
    </source>
</evidence>
<dbReference type="InterPro" id="IPR036291">
    <property type="entry name" value="NAD(P)-bd_dom_sf"/>
</dbReference>
<dbReference type="PANTHER" id="PTHR43761:SF1">
    <property type="entry name" value="D-ISOMER SPECIFIC 2-HYDROXYACID DEHYDROGENASE CATALYTIC DOMAIN-CONTAINING PROTEIN-RELATED"/>
    <property type="match status" value="1"/>
</dbReference>
<dbReference type="EC" id="1.1.1.95" evidence="5"/>
<dbReference type="CDD" id="cd12176">
    <property type="entry name" value="PGDH_3"/>
    <property type="match status" value="1"/>
</dbReference>
<dbReference type="UniPathway" id="UPA00135">
    <property type="reaction ID" value="UER00196"/>
</dbReference>